<dbReference type="InterPro" id="IPR023894">
    <property type="entry name" value="Sporulation_SdpB"/>
</dbReference>
<keyword evidence="4 5" id="KW-0472">Membrane</keyword>
<evidence type="ECO:0000313" key="7">
    <source>
        <dbReference type="EMBL" id="TXF85703.1"/>
    </source>
</evidence>
<keyword evidence="2 5" id="KW-0812">Transmembrane</keyword>
<dbReference type="InterPro" id="IPR011020">
    <property type="entry name" value="HTTM-like"/>
</dbReference>
<proteinExistence type="predicted"/>
<gene>
    <name evidence="7" type="ORF">FUA23_20320</name>
</gene>
<reference evidence="7 8" key="1">
    <citation type="submission" date="2019-08" db="EMBL/GenBank/DDBJ databases">
        <title>Lewinella sp. strain SSH13 Genome sequencing and assembly.</title>
        <authorList>
            <person name="Kim I."/>
        </authorList>
    </citation>
    <scope>NUCLEOTIDE SEQUENCE [LARGE SCALE GENOMIC DNA]</scope>
    <source>
        <strain evidence="7 8">SSH13</strain>
    </source>
</reference>
<protein>
    <recommendedName>
        <fullName evidence="6">HTTM-like domain-containing protein</fullName>
    </recommendedName>
</protein>
<comment type="subcellular location">
    <subcellularLocation>
        <location evidence="1">Endomembrane system</location>
        <topology evidence="1">Multi-pass membrane protein</topology>
    </subcellularLocation>
</comment>
<evidence type="ECO:0000256" key="2">
    <source>
        <dbReference type="ARBA" id="ARBA00022692"/>
    </source>
</evidence>
<keyword evidence="8" id="KW-1185">Reference proteome</keyword>
<sequence length="312" mass="35026">MMMPFITRLSNWNPWTSRLGLARTCIAVGTLLAFIFSPANVLFHPIKGVEVLPVCEGITGLSLFCQVGGNLRLGMWISGFILVWVIAGWWPRISAVFHWWVSISFVLSATLIEGGDALAAILTFLLIPVLWLDPRKSHWANLQRSESLSDKAKSVFSKVFFQLVRIQMAVVYLHAAVGKAEVEEWVNGTATYYWFIDESIGMSSWLKPLVEPLLLNAFTVTSITWGAMLLELVLFGGLFMSRKHQRILFYFGLAFHVAIALVHGLIGFGLIMIGGLILYLLPLEEPVRWFWEKNPDPVREPKFAPSQSGATE</sequence>
<evidence type="ECO:0000256" key="1">
    <source>
        <dbReference type="ARBA" id="ARBA00004127"/>
    </source>
</evidence>
<accession>A0A5C7F6R4</accession>
<evidence type="ECO:0000256" key="5">
    <source>
        <dbReference type="SAM" id="Phobius"/>
    </source>
</evidence>
<dbReference type="AlphaFoldDB" id="A0A5C7F6R4"/>
<dbReference type="SMART" id="SM00752">
    <property type="entry name" value="HTTM"/>
    <property type="match status" value="1"/>
</dbReference>
<name>A0A5C7F6R4_9BACT</name>
<evidence type="ECO:0000256" key="4">
    <source>
        <dbReference type="ARBA" id="ARBA00023136"/>
    </source>
</evidence>
<feature type="domain" description="HTTM-like" evidence="6">
    <location>
        <begin position="11"/>
        <end position="284"/>
    </location>
</feature>
<dbReference type="PANTHER" id="PTHR39535">
    <property type="entry name" value="SPORULATION-DELAYING PROTEIN SDPB"/>
    <property type="match status" value="1"/>
</dbReference>
<dbReference type="Proteomes" id="UP000321907">
    <property type="component" value="Unassembled WGS sequence"/>
</dbReference>
<dbReference type="GO" id="GO:0012505">
    <property type="term" value="C:endomembrane system"/>
    <property type="evidence" value="ECO:0007669"/>
    <property type="project" value="UniProtKB-SubCell"/>
</dbReference>
<keyword evidence="3 5" id="KW-1133">Transmembrane helix</keyword>
<evidence type="ECO:0000313" key="8">
    <source>
        <dbReference type="Proteomes" id="UP000321907"/>
    </source>
</evidence>
<evidence type="ECO:0000256" key="3">
    <source>
        <dbReference type="ARBA" id="ARBA00022989"/>
    </source>
</evidence>
<dbReference type="InterPro" id="IPR052964">
    <property type="entry name" value="Sporulation_signal_mat"/>
</dbReference>
<feature type="transmembrane region" description="Helical" evidence="5">
    <location>
        <begin position="213"/>
        <end position="235"/>
    </location>
</feature>
<dbReference type="OrthoDB" id="128729at2"/>
<dbReference type="PANTHER" id="PTHR39535:SF2">
    <property type="entry name" value="HTTM DOMAIN-CONTAINING PROTEIN"/>
    <property type="match status" value="1"/>
</dbReference>
<organism evidence="7 8">
    <name type="scientific">Neolewinella aurantiaca</name>
    <dbReference type="NCBI Taxonomy" id="2602767"/>
    <lineage>
        <taxon>Bacteria</taxon>
        <taxon>Pseudomonadati</taxon>
        <taxon>Bacteroidota</taxon>
        <taxon>Saprospiria</taxon>
        <taxon>Saprospirales</taxon>
        <taxon>Lewinellaceae</taxon>
        <taxon>Neolewinella</taxon>
    </lineage>
</organism>
<comment type="caution">
    <text evidence="7">The sequence shown here is derived from an EMBL/GenBank/DDBJ whole genome shotgun (WGS) entry which is preliminary data.</text>
</comment>
<dbReference type="NCBIfam" id="TIGR04033">
    <property type="entry name" value="export_SdpB"/>
    <property type="match status" value="1"/>
</dbReference>
<dbReference type="RefSeq" id="WP_147932616.1">
    <property type="nucleotide sequence ID" value="NZ_VOXD01000044.1"/>
</dbReference>
<evidence type="ECO:0000259" key="6">
    <source>
        <dbReference type="SMART" id="SM00752"/>
    </source>
</evidence>
<feature type="transmembrane region" description="Helical" evidence="5">
    <location>
        <begin position="73"/>
        <end position="90"/>
    </location>
</feature>
<feature type="transmembrane region" description="Helical" evidence="5">
    <location>
        <begin position="247"/>
        <end position="280"/>
    </location>
</feature>
<dbReference type="EMBL" id="VOXD01000044">
    <property type="protein sequence ID" value="TXF85703.1"/>
    <property type="molecule type" value="Genomic_DNA"/>
</dbReference>
<feature type="transmembrane region" description="Helical" evidence="5">
    <location>
        <begin position="21"/>
        <end position="43"/>
    </location>
</feature>